<dbReference type="InterPro" id="IPR028002">
    <property type="entry name" value="Myb_DNA-bind_5"/>
</dbReference>
<dbReference type="SMART" id="SM00717">
    <property type="entry name" value="SANT"/>
    <property type="match status" value="1"/>
</dbReference>
<dbReference type="GeneTree" id="ENSGT00960000187715"/>
<feature type="compositionally biased region" description="Low complexity" evidence="1">
    <location>
        <begin position="326"/>
        <end position="339"/>
    </location>
</feature>
<dbReference type="Proteomes" id="UP000472274">
    <property type="component" value="Unplaced"/>
</dbReference>
<dbReference type="Pfam" id="PF13873">
    <property type="entry name" value="Myb_DNA-bind_5"/>
    <property type="match status" value="1"/>
</dbReference>
<dbReference type="InterPro" id="IPR001005">
    <property type="entry name" value="SANT/Myb"/>
</dbReference>
<proteinExistence type="predicted"/>
<feature type="region of interest" description="Disordered" evidence="1">
    <location>
        <begin position="203"/>
        <end position="224"/>
    </location>
</feature>
<gene>
    <name evidence="3" type="primary">LOC112104916</name>
</gene>
<reference evidence="3" key="2">
    <citation type="submission" date="2025-09" db="UniProtKB">
        <authorList>
            <consortium name="Ensembl"/>
        </authorList>
    </citation>
    <scope>IDENTIFICATION</scope>
</reference>
<sequence length="371" mass="40345">MMAEDSPKRRKANFNEAETEVLIEQVLKHEQLLFAAGPGRASPGQKRRVWELIRHKVNPVAACPRDVEDLKKRWRDLKRRDRSKLCRLSQGCGPAGHPGGLGLLLCTEEMPQPTPQPDHHRAYGSALGPAEAVPIVGGIDTLDLPGASVVDIGFTDDPGPSHQPCLEKMNLKEEIVVKVVEPEESSEDMAVVPPSQEQLPFLGTAGGGLSGKVKAKTKGRSQTDQNEITEEDLMQIQQNQMQVIQSGFDSVNHNLRLLQQGMQDLSNSLSIMAHTLVAIKNVYVKNNTGPTTYATTSTQTTAGYLSPGSPQISPAEDRGRAQVAGSSSRSSSCSSSSMSQEPGPSEFPRPPLRTIKKEHPNGCYYFCFADV</sequence>
<keyword evidence="4" id="KW-1185">Reference proteome</keyword>
<feature type="domain" description="Myb-like" evidence="2">
    <location>
        <begin position="10"/>
        <end position="80"/>
    </location>
</feature>
<evidence type="ECO:0000313" key="3">
    <source>
        <dbReference type="Ensembl" id="ENSTMTP00000016000.1"/>
    </source>
</evidence>
<name>A0A674J424_9SAUR</name>
<dbReference type="AlphaFoldDB" id="A0A674J424"/>
<dbReference type="PANTHER" id="PTHR23098:SF22">
    <property type="entry name" value="MYB-LIKE DOMAIN-CONTAINING PROTEIN"/>
    <property type="match status" value="1"/>
</dbReference>
<dbReference type="PANTHER" id="PTHR23098">
    <property type="entry name" value="AGAP001331-PA-RELATED"/>
    <property type="match status" value="1"/>
</dbReference>
<organism evidence="3 4">
    <name type="scientific">Terrapene triunguis</name>
    <name type="common">Three-toed box turtle</name>
    <dbReference type="NCBI Taxonomy" id="2587831"/>
    <lineage>
        <taxon>Eukaryota</taxon>
        <taxon>Metazoa</taxon>
        <taxon>Chordata</taxon>
        <taxon>Craniata</taxon>
        <taxon>Vertebrata</taxon>
        <taxon>Euteleostomi</taxon>
        <taxon>Archelosauria</taxon>
        <taxon>Testudinata</taxon>
        <taxon>Testudines</taxon>
        <taxon>Cryptodira</taxon>
        <taxon>Durocryptodira</taxon>
        <taxon>Testudinoidea</taxon>
        <taxon>Emydidae</taxon>
        <taxon>Terrapene</taxon>
    </lineage>
</organism>
<protein>
    <recommendedName>
        <fullName evidence="2">Myb-like domain-containing protein</fullName>
    </recommendedName>
</protein>
<evidence type="ECO:0000259" key="2">
    <source>
        <dbReference type="SMART" id="SM00717"/>
    </source>
</evidence>
<dbReference type="InParanoid" id="A0A674J424"/>
<reference evidence="3" key="1">
    <citation type="submission" date="2025-08" db="UniProtKB">
        <authorList>
            <consortium name="Ensembl"/>
        </authorList>
    </citation>
    <scope>IDENTIFICATION</scope>
</reference>
<dbReference type="Ensembl" id="ENSTMTT00000016567.1">
    <property type="protein sequence ID" value="ENSTMTP00000016000.1"/>
    <property type="gene ID" value="ENSTMTG00000011692.1"/>
</dbReference>
<feature type="region of interest" description="Disordered" evidence="1">
    <location>
        <begin position="294"/>
        <end position="358"/>
    </location>
</feature>
<dbReference type="GO" id="GO:0005634">
    <property type="term" value="C:nucleus"/>
    <property type="evidence" value="ECO:0007669"/>
    <property type="project" value="TreeGrafter"/>
</dbReference>
<evidence type="ECO:0000313" key="4">
    <source>
        <dbReference type="Proteomes" id="UP000472274"/>
    </source>
</evidence>
<accession>A0A674J424</accession>
<evidence type="ECO:0000256" key="1">
    <source>
        <dbReference type="SAM" id="MobiDB-lite"/>
    </source>
</evidence>